<keyword evidence="4" id="KW-0539">Nucleus</keyword>
<evidence type="ECO:0000256" key="3">
    <source>
        <dbReference type="ARBA" id="ARBA00023125"/>
    </source>
</evidence>
<dbReference type="Proteomes" id="UP000287033">
    <property type="component" value="Unassembled WGS sequence"/>
</dbReference>
<dbReference type="EMBL" id="BEZZ01020021">
    <property type="protein sequence ID" value="GCC39582.1"/>
    <property type="molecule type" value="Genomic_DNA"/>
</dbReference>
<dbReference type="GO" id="GO:0006260">
    <property type="term" value="P:DNA replication"/>
    <property type="evidence" value="ECO:0007669"/>
    <property type="project" value="UniProtKB-KW"/>
</dbReference>
<keyword evidence="5" id="KW-0131">Cell cycle</keyword>
<evidence type="ECO:0000313" key="8">
    <source>
        <dbReference type="Proteomes" id="UP000287033"/>
    </source>
</evidence>
<reference evidence="7 8" key="1">
    <citation type="journal article" date="2018" name="Nat. Ecol. Evol.">
        <title>Shark genomes provide insights into elasmobranch evolution and the origin of vertebrates.</title>
        <authorList>
            <person name="Hara Y"/>
            <person name="Yamaguchi K"/>
            <person name="Onimaru K"/>
            <person name="Kadota M"/>
            <person name="Koyanagi M"/>
            <person name="Keeley SD"/>
            <person name="Tatsumi K"/>
            <person name="Tanaka K"/>
            <person name="Motone F"/>
            <person name="Kageyama Y"/>
            <person name="Nozu R"/>
            <person name="Adachi N"/>
            <person name="Nishimura O"/>
            <person name="Nakagawa R"/>
            <person name="Tanegashima C"/>
            <person name="Kiyatake I"/>
            <person name="Matsumoto R"/>
            <person name="Murakumo K"/>
            <person name="Nishida K"/>
            <person name="Terakita A"/>
            <person name="Kuratani S"/>
            <person name="Sato K"/>
            <person name="Hyodo S Kuraku.S."/>
        </authorList>
    </citation>
    <scope>NUCLEOTIDE SEQUENCE [LARGE SCALE GENOMIC DNA]</scope>
</reference>
<evidence type="ECO:0008006" key="9">
    <source>
        <dbReference type="Google" id="ProtNLM"/>
    </source>
</evidence>
<proteinExistence type="inferred from homology"/>
<dbReference type="AlphaFoldDB" id="A0A401TAE8"/>
<protein>
    <recommendedName>
        <fullName evidence="9">Chromosome transmission fidelity protein 8</fullName>
    </recommendedName>
</protein>
<evidence type="ECO:0000256" key="2">
    <source>
        <dbReference type="ARBA" id="ARBA00022705"/>
    </source>
</evidence>
<dbReference type="InterPro" id="IPR018607">
    <property type="entry name" value="Ctf8"/>
</dbReference>
<dbReference type="Pfam" id="PF09696">
    <property type="entry name" value="Ctf8"/>
    <property type="match status" value="1"/>
</dbReference>
<evidence type="ECO:0000256" key="4">
    <source>
        <dbReference type="ARBA" id="ARBA00023242"/>
    </source>
</evidence>
<dbReference type="PANTHER" id="PTHR28605">
    <property type="entry name" value="CTF8, CHROMOSOME TRANSMISSION FIDELITY FACTOR 8 HOMOLOG (S. CEREVISIAE)"/>
    <property type="match status" value="1"/>
</dbReference>
<evidence type="ECO:0000313" key="7">
    <source>
        <dbReference type="EMBL" id="GCC39582.1"/>
    </source>
</evidence>
<evidence type="ECO:0000256" key="6">
    <source>
        <dbReference type="ARBA" id="ARBA00038447"/>
    </source>
</evidence>
<gene>
    <name evidence="7" type="ORF">chiPu_0023383</name>
</gene>
<dbReference type="STRING" id="137246.A0A401TAE8"/>
<comment type="caution">
    <text evidence="7">The sequence shown here is derived from an EMBL/GenBank/DDBJ whole genome shotgun (WGS) entry which is preliminary data.</text>
</comment>
<feature type="non-terminal residue" evidence="7">
    <location>
        <position position="1"/>
    </location>
</feature>
<sequence>GVPILVVGHHILYGKVTRLERPFVVLVKQTGVRAGAERPMETEVTEQEVSEGSILCNYLVTAIIKKKIIFKTRPKPIITNVPKKL</sequence>
<evidence type="ECO:0000256" key="5">
    <source>
        <dbReference type="ARBA" id="ARBA00023306"/>
    </source>
</evidence>
<evidence type="ECO:0000256" key="1">
    <source>
        <dbReference type="ARBA" id="ARBA00004123"/>
    </source>
</evidence>
<keyword evidence="8" id="KW-1185">Reference proteome</keyword>
<dbReference type="PANTHER" id="PTHR28605:SF1">
    <property type="entry name" value="CHROMOSOME TRANSMISSION FIDELITY FACTOR 8"/>
    <property type="match status" value="1"/>
</dbReference>
<dbReference type="OrthoDB" id="121932at2759"/>
<organism evidence="7 8">
    <name type="scientific">Chiloscyllium punctatum</name>
    <name type="common">Brownbanded bambooshark</name>
    <name type="synonym">Hemiscyllium punctatum</name>
    <dbReference type="NCBI Taxonomy" id="137246"/>
    <lineage>
        <taxon>Eukaryota</taxon>
        <taxon>Metazoa</taxon>
        <taxon>Chordata</taxon>
        <taxon>Craniata</taxon>
        <taxon>Vertebrata</taxon>
        <taxon>Chondrichthyes</taxon>
        <taxon>Elasmobranchii</taxon>
        <taxon>Galeomorphii</taxon>
        <taxon>Galeoidea</taxon>
        <taxon>Orectolobiformes</taxon>
        <taxon>Hemiscylliidae</taxon>
        <taxon>Chiloscyllium</taxon>
    </lineage>
</organism>
<dbReference type="GO" id="GO:0031390">
    <property type="term" value="C:Ctf18 RFC-like complex"/>
    <property type="evidence" value="ECO:0007669"/>
    <property type="project" value="InterPro"/>
</dbReference>
<keyword evidence="2" id="KW-0235">DNA replication</keyword>
<comment type="similarity">
    <text evidence="6">Belongs to the CTF8 family.</text>
</comment>
<dbReference type="GO" id="GO:0003677">
    <property type="term" value="F:DNA binding"/>
    <property type="evidence" value="ECO:0007669"/>
    <property type="project" value="UniProtKB-KW"/>
</dbReference>
<dbReference type="OMA" id="HKQEVHY"/>
<name>A0A401TAE8_CHIPU</name>
<keyword evidence="3" id="KW-0238">DNA-binding</keyword>
<comment type="subcellular location">
    <subcellularLocation>
        <location evidence="1">Nucleus</location>
    </subcellularLocation>
</comment>
<dbReference type="GO" id="GO:0007064">
    <property type="term" value="P:mitotic sister chromatid cohesion"/>
    <property type="evidence" value="ECO:0007669"/>
    <property type="project" value="InterPro"/>
</dbReference>
<accession>A0A401TAE8</accession>